<dbReference type="PANTHER" id="PTHR44846">
    <property type="entry name" value="MANNOSYL-D-GLYCERATE TRANSPORT/METABOLISM SYSTEM REPRESSOR MNGR-RELATED"/>
    <property type="match status" value="1"/>
</dbReference>
<gene>
    <name evidence="5" type="ORF">CWS72_08800</name>
</gene>
<evidence type="ECO:0000256" key="2">
    <source>
        <dbReference type="ARBA" id="ARBA00023125"/>
    </source>
</evidence>
<keyword evidence="1" id="KW-0805">Transcription regulation</keyword>
<evidence type="ECO:0000256" key="3">
    <source>
        <dbReference type="ARBA" id="ARBA00023163"/>
    </source>
</evidence>
<dbReference type="RefSeq" id="WP_101250288.1">
    <property type="nucleotide sequence ID" value="NZ_PIUM01000007.1"/>
</dbReference>
<dbReference type="EMBL" id="PIUM01000007">
    <property type="protein sequence ID" value="PKU25027.1"/>
    <property type="molecule type" value="Genomic_DNA"/>
</dbReference>
<organism evidence="5 6">
    <name type="scientific">Telmatospirillum siberiense</name>
    <dbReference type="NCBI Taxonomy" id="382514"/>
    <lineage>
        <taxon>Bacteria</taxon>
        <taxon>Pseudomonadati</taxon>
        <taxon>Pseudomonadota</taxon>
        <taxon>Alphaproteobacteria</taxon>
        <taxon>Rhodospirillales</taxon>
        <taxon>Rhodospirillaceae</taxon>
        <taxon>Telmatospirillum</taxon>
    </lineage>
</organism>
<proteinExistence type="predicted"/>
<dbReference type="SMART" id="SM00345">
    <property type="entry name" value="HTH_GNTR"/>
    <property type="match status" value="1"/>
</dbReference>
<dbReference type="InterPro" id="IPR028978">
    <property type="entry name" value="Chorismate_lyase_/UTRA_dom_sf"/>
</dbReference>
<reference evidence="6" key="1">
    <citation type="submission" date="2017-12" db="EMBL/GenBank/DDBJ databases">
        <title>Draft genome sequence of Telmatospirillum siberiense 26-4b1T, an acidotolerant peatland alphaproteobacterium potentially involved in sulfur cycling.</title>
        <authorList>
            <person name="Hausmann B."/>
            <person name="Pjevac P."/>
            <person name="Schreck K."/>
            <person name="Herbold C.W."/>
            <person name="Daims H."/>
            <person name="Wagner M."/>
            <person name="Pester M."/>
            <person name="Loy A."/>
        </authorList>
    </citation>
    <scope>NUCLEOTIDE SEQUENCE [LARGE SCALE GENOMIC DNA]</scope>
    <source>
        <strain evidence="6">26-4b1</strain>
    </source>
</reference>
<dbReference type="SUPFAM" id="SSF64288">
    <property type="entry name" value="Chorismate lyase-like"/>
    <property type="match status" value="1"/>
</dbReference>
<dbReference type="InterPro" id="IPR036388">
    <property type="entry name" value="WH-like_DNA-bd_sf"/>
</dbReference>
<evidence type="ECO:0000256" key="1">
    <source>
        <dbReference type="ARBA" id="ARBA00023015"/>
    </source>
</evidence>
<evidence type="ECO:0000313" key="6">
    <source>
        <dbReference type="Proteomes" id="UP000233293"/>
    </source>
</evidence>
<dbReference type="Gene3D" id="3.40.1410.10">
    <property type="entry name" value="Chorismate lyase-like"/>
    <property type="match status" value="1"/>
</dbReference>
<dbReference type="InterPro" id="IPR000524">
    <property type="entry name" value="Tscrpt_reg_HTH_GntR"/>
</dbReference>
<dbReference type="Proteomes" id="UP000233293">
    <property type="component" value="Unassembled WGS sequence"/>
</dbReference>
<evidence type="ECO:0000313" key="5">
    <source>
        <dbReference type="EMBL" id="PKU25027.1"/>
    </source>
</evidence>
<accession>A0A2N3PXA5</accession>
<dbReference type="GO" id="GO:0003677">
    <property type="term" value="F:DNA binding"/>
    <property type="evidence" value="ECO:0007669"/>
    <property type="project" value="UniProtKB-KW"/>
</dbReference>
<dbReference type="OrthoDB" id="7989071at2"/>
<feature type="domain" description="HTH gntR-type" evidence="4">
    <location>
        <begin position="8"/>
        <end position="76"/>
    </location>
</feature>
<comment type="caution">
    <text evidence="5">The sequence shown here is derived from an EMBL/GenBank/DDBJ whole genome shotgun (WGS) entry which is preliminary data.</text>
</comment>
<keyword evidence="3" id="KW-0804">Transcription</keyword>
<dbReference type="InterPro" id="IPR011663">
    <property type="entry name" value="UTRA"/>
</dbReference>
<dbReference type="Pfam" id="PF07702">
    <property type="entry name" value="UTRA"/>
    <property type="match status" value="1"/>
</dbReference>
<dbReference type="Pfam" id="PF00392">
    <property type="entry name" value="GntR"/>
    <property type="match status" value="1"/>
</dbReference>
<dbReference type="SUPFAM" id="SSF46785">
    <property type="entry name" value="Winged helix' DNA-binding domain"/>
    <property type="match status" value="1"/>
</dbReference>
<protein>
    <submittedName>
        <fullName evidence="5">GntR family transcriptional regulator</fullName>
    </submittedName>
</protein>
<dbReference type="InterPro" id="IPR036390">
    <property type="entry name" value="WH_DNA-bd_sf"/>
</dbReference>
<dbReference type="PROSITE" id="PS50949">
    <property type="entry name" value="HTH_GNTR"/>
    <property type="match status" value="1"/>
</dbReference>
<sequence length="241" mass="27027">MGNVDQRLPLYQRLRDEIAAQIASHVWRPGEAIPTEAELAASHSVAVGTVRKAIQTLVDEGLVERFQGRGTFVRRPSFDSSLFRFLRFHGPEGRHEVPESKILDRSGLIGPDPVIKALRLPTGTEVIRLLRQRLIKGWPVLAEEIWLPRARFEPILTMPLDEMGALLYPAYERFCGEIVASAEETLTVEGVAAPFDTILSLPQASPVVVIERLAFGYHGGPLEWRRSCAPASTFRYHIEIR</sequence>
<dbReference type="PANTHER" id="PTHR44846:SF1">
    <property type="entry name" value="MANNOSYL-D-GLYCERATE TRANSPORT_METABOLISM SYSTEM REPRESSOR MNGR-RELATED"/>
    <property type="match status" value="1"/>
</dbReference>
<dbReference type="SMART" id="SM00866">
    <property type="entry name" value="UTRA"/>
    <property type="match status" value="1"/>
</dbReference>
<dbReference type="CDD" id="cd07377">
    <property type="entry name" value="WHTH_GntR"/>
    <property type="match status" value="1"/>
</dbReference>
<dbReference type="AlphaFoldDB" id="A0A2N3PXA5"/>
<dbReference type="GO" id="GO:0003700">
    <property type="term" value="F:DNA-binding transcription factor activity"/>
    <property type="evidence" value="ECO:0007669"/>
    <property type="project" value="InterPro"/>
</dbReference>
<keyword evidence="6" id="KW-1185">Reference proteome</keyword>
<dbReference type="InterPro" id="IPR050679">
    <property type="entry name" value="Bact_HTH_transcr_reg"/>
</dbReference>
<name>A0A2N3PXA5_9PROT</name>
<dbReference type="GO" id="GO:0045892">
    <property type="term" value="P:negative regulation of DNA-templated transcription"/>
    <property type="evidence" value="ECO:0007669"/>
    <property type="project" value="TreeGrafter"/>
</dbReference>
<evidence type="ECO:0000259" key="4">
    <source>
        <dbReference type="PROSITE" id="PS50949"/>
    </source>
</evidence>
<dbReference type="Gene3D" id="1.10.10.10">
    <property type="entry name" value="Winged helix-like DNA-binding domain superfamily/Winged helix DNA-binding domain"/>
    <property type="match status" value="1"/>
</dbReference>
<keyword evidence="2" id="KW-0238">DNA-binding</keyword>